<keyword evidence="5" id="KW-0456">Lyase</keyword>
<dbReference type="RefSeq" id="WP_284330285.1">
    <property type="nucleotide sequence ID" value="NZ_BSOA01000003.1"/>
</dbReference>
<dbReference type="PANTHER" id="PTHR43277">
    <property type="entry name" value="ARGININE DECARBOXYLASE"/>
    <property type="match status" value="1"/>
</dbReference>
<accession>A0ABQ5X5G5</accession>
<protein>
    <submittedName>
        <fullName evidence="8">Arginine decarboxylase</fullName>
    </submittedName>
</protein>
<sequence>MTKLADIPPPSAMVVRGHIAVPCSEASERQPEWGGGDVRHWSSDWTADASLLRAWRNFVSANHSPFTTPGHKRRAGELHPDLGRLLDADVPLLGGLDSMRLEAGLLKDAERRAARLWQADWCRFSVAGSTHANQALCLAVGKPGDTVLVSRTAHRSVLLGLVLAGLRPVWLPTEIDARFGIPSQLSLSALEQALRDHRDAVAVFCVEPSYVGTVSDLAAIVRIAHARNVPVIVDQAWGAHFGFAPGYPAHALSAGADAMVISLHKTLPTFSQGAMVLARCDLLNRVRFDRAFEASHTTSPSGAILASIDSSRALLASGLASTMLTELAERVASLRTELRSVGLTGPSPEDFPTGRFDPAKLVLQTAASGYAGLDIERELIARGMPLAMANKDMLVALVSLMDGPDSLQVLKAGLLAAVAHQQHKPRAVEVSAAWSLPVPTQALSPREAFFASHETVPLEQALHRISTEAVTPYPPGIPVLLPGERITADTLATLRNVAATKTRIAYVADPDLQTLQVVRDIYR</sequence>
<dbReference type="InterPro" id="IPR008286">
    <property type="entry name" value="Prn/Lys/Arg_de-COase_C"/>
</dbReference>
<evidence type="ECO:0000256" key="2">
    <source>
        <dbReference type="ARBA" id="ARBA00010671"/>
    </source>
</evidence>
<dbReference type="InterPro" id="IPR036633">
    <property type="entry name" value="Prn/Lys/Arg_de-COase_C_sf"/>
</dbReference>
<evidence type="ECO:0000313" key="9">
    <source>
        <dbReference type="Proteomes" id="UP001156627"/>
    </source>
</evidence>
<keyword evidence="9" id="KW-1185">Reference proteome</keyword>
<dbReference type="Gene3D" id="3.90.100.10">
    <property type="entry name" value="Orn/Lys/Arg decarboxylase, C-terminal domain"/>
    <property type="match status" value="1"/>
</dbReference>
<keyword evidence="4" id="KW-0663">Pyridoxal phosphate</keyword>
<dbReference type="EMBL" id="BSOA01000003">
    <property type="protein sequence ID" value="GLQ86860.1"/>
    <property type="molecule type" value="Genomic_DNA"/>
</dbReference>
<dbReference type="SUPFAM" id="SSF53383">
    <property type="entry name" value="PLP-dependent transferases"/>
    <property type="match status" value="1"/>
</dbReference>
<dbReference type="InterPro" id="IPR000310">
    <property type="entry name" value="Orn/Lys/Arg_deCO2ase_major_dom"/>
</dbReference>
<dbReference type="Gene3D" id="3.40.640.10">
    <property type="entry name" value="Type I PLP-dependent aspartate aminotransferase-like (Major domain)"/>
    <property type="match status" value="1"/>
</dbReference>
<keyword evidence="3" id="KW-0210">Decarboxylase</keyword>
<evidence type="ECO:0000256" key="1">
    <source>
        <dbReference type="ARBA" id="ARBA00001933"/>
    </source>
</evidence>
<evidence type="ECO:0000256" key="3">
    <source>
        <dbReference type="ARBA" id="ARBA00022793"/>
    </source>
</evidence>
<dbReference type="PANTHER" id="PTHR43277:SF4">
    <property type="entry name" value="ARGININE DECARBOXYLASE"/>
    <property type="match status" value="1"/>
</dbReference>
<feature type="domain" description="Orn/Lys/Arg decarboxylases family 1 pyridoxal-P attachment site" evidence="6">
    <location>
        <begin position="51"/>
        <end position="339"/>
    </location>
</feature>
<reference evidence="9" key="1">
    <citation type="journal article" date="2019" name="Int. J. Syst. Evol. Microbiol.">
        <title>The Global Catalogue of Microorganisms (GCM) 10K type strain sequencing project: providing services to taxonomists for standard genome sequencing and annotation.</title>
        <authorList>
            <consortium name="The Broad Institute Genomics Platform"/>
            <consortium name="The Broad Institute Genome Sequencing Center for Infectious Disease"/>
            <person name="Wu L."/>
            <person name="Ma J."/>
        </authorList>
    </citation>
    <scope>NUCLEOTIDE SEQUENCE [LARGE SCALE GENOMIC DNA]</scope>
    <source>
        <strain evidence="9">NBRC 111981</strain>
    </source>
</reference>
<organism evidence="8 9">
    <name type="scientific">Dyella flagellata</name>
    <dbReference type="NCBI Taxonomy" id="1867833"/>
    <lineage>
        <taxon>Bacteria</taxon>
        <taxon>Pseudomonadati</taxon>
        <taxon>Pseudomonadota</taxon>
        <taxon>Gammaproteobacteria</taxon>
        <taxon>Lysobacterales</taxon>
        <taxon>Rhodanobacteraceae</taxon>
        <taxon>Dyella</taxon>
    </lineage>
</organism>
<dbReference type="Pfam" id="PF03711">
    <property type="entry name" value="OKR_DC_1_C"/>
    <property type="match status" value="1"/>
</dbReference>
<comment type="caution">
    <text evidence="8">The sequence shown here is derived from an EMBL/GenBank/DDBJ whole genome shotgun (WGS) entry which is preliminary data.</text>
</comment>
<dbReference type="Proteomes" id="UP001156627">
    <property type="component" value="Unassembled WGS sequence"/>
</dbReference>
<dbReference type="InterPro" id="IPR015424">
    <property type="entry name" value="PyrdxlP-dep_Trfase"/>
</dbReference>
<feature type="domain" description="Orn/Lys/Arg decarboxylase C-terminal" evidence="7">
    <location>
        <begin position="436"/>
        <end position="495"/>
    </location>
</feature>
<comment type="cofactor">
    <cofactor evidence="1">
        <name>pyridoxal 5'-phosphate</name>
        <dbReference type="ChEBI" id="CHEBI:597326"/>
    </cofactor>
</comment>
<evidence type="ECO:0000313" key="8">
    <source>
        <dbReference type="EMBL" id="GLQ86860.1"/>
    </source>
</evidence>
<evidence type="ECO:0000259" key="6">
    <source>
        <dbReference type="Pfam" id="PF01276"/>
    </source>
</evidence>
<dbReference type="Pfam" id="PF01276">
    <property type="entry name" value="OKR_DC_1"/>
    <property type="match status" value="1"/>
</dbReference>
<dbReference type="SUPFAM" id="SSF55904">
    <property type="entry name" value="Ornithine decarboxylase C-terminal domain"/>
    <property type="match status" value="1"/>
</dbReference>
<dbReference type="InterPro" id="IPR052357">
    <property type="entry name" value="Orn_Lys_Arg_decarboxylase-I"/>
</dbReference>
<evidence type="ECO:0000256" key="4">
    <source>
        <dbReference type="ARBA" id="ARBA00022898"/>
    </source>
</evidence>
<comment type="similarity">
    <text evidence="2">Belongs to the Orn/Lys/Arg decarboxylase class-I family.</text>
</comment>
<dbReference type="InterPro" id="IPR015421">
    <property type="entry name" value="PyrdxlP-dep_Trfase_major"/>
</dbReference>
<name>A0ABQ5X5G5_9GAMM</name>
<gene>
    <name evidence="8" type="ORF">GCM10007898_04260</name>
</gene>
<evidence type="ECO:0000259" key="7">
    <source>
        <dbReference type="Pfam" id="PF03711"/>
    </source>
</evidence>
<proteinExistence type="inferred from homology"/>
<evidence type="ECO:0000256" key="5">
    <source>
        <dbReference type="ARBA" id="ARBA00023239"/>
    </source>
</evidence>